<dbReference type="SMART" id="SM00052">
    <property type="entry name" value="EAL"/>
    <property type="match status" value="1"/>
</dbReference>
<dbReference type="FunFam" id="3.20.20.450:FF:000001">
    <property type="entry name" value="Cyclic di-GMP phosphodiesterase yahA"/>
    <property type="match status" value="1"/>
</dbReference>
<dbReference type="Pfam" id="PF00072">
    <property type="entry name" value="Response_reg"/>
    <property type="match status" value="1"/>
</dbReference>
<dbReference type="SUPFAM" id="SSF55073">
    <property type="entry name" value="Nucleotide cyclase"/>
    <property type="match status" value="1"/>
</dbReference>
<evidence type="ECO:0000313" key="4">
    <source>
        <dbReference type="EMBL" id="VAX12726.1"/>
    </source>
</evidence>
<dbReference type="InterPro" id="IPR001789">
    <property type="entry name" value="Sig_transdc_resp-reg_receiver"/>
</dbReference>
<dbReference type="InterPro" id="IPR011006">
    <property type="entry name" value="CheY-like_superfamily"/>
</dbReference>
<dbReference type="EMBL" id="UOFZ01000060">
    <property type="protein sequence ID" value="VAX12726.1"/>
    <property type="molecule type" value="Genomic_DNA"/>
</dbReference>
<reference evidence="4" key="1">
    <citation type="submission" date="2018-06" db="EMBL/GenBank/DDBJ databases">
        <authorList>
            <person name="Zhirakovskaya E."/>
        </authorList>
    </citation>
    <scope>NUCLEOTIDE SEQUENCE</scope>
</reference>
<gene>
    <name evidence="4" type="ORF">MNBD_GAMMA24-1694</name>
</gene>
<dbReference type="PROSITE" id="PS50110">
    <property type="entry name" value="RESPONSE_REGULATORY"/>
    <property type="match status" value="1"/>
</dbReference>
<dbReference type="PANTHER" id="PTHR44757:SF2">
    <property type="entry name" value="BIOFILM ARCHITECTURE MAINTENANCE PROTEIN MBAA"/>
    <property type="match status" value="1"/>
</dbReference>
<dbReference type="PROSITE" id="PS50883">
    <property type="entry name" value="EAL"/>
    <property type="match status" value="1"/>
</dbReference>
<dbReference type="InterPro" id="IPR029787">
    <property type="entry name" value="Nucleotide_cyclase"/>
</dbReference>
<dbReference type="GO" id="GO:0000160">
    <property type="term" value="P:phosphorelay signal transduction system"/>
    <property type="evidence" value="ECO:0007669"/>
    <property type="project" value="InterPro"/>
</dbReference>
<feature type="domain" description="EAL" evidence="2">
    <location>
        <begin position="319"/>
        <end position="573"/>
    </location>
</feature>
<dbReference type="CDD" id="cd01948">
    <property type="entry name" value="EAL"/>
    <property type="match status" value="1"/>
</dbReference>
<dbReference type="InterPro" id="IPR035919">
    <property type="entry name" value="EAL_sf"/>
</dbReference>
<dbReference type="InterPro" id="IPR000160">
    <property type="entry name" value="GGDEF_dom"/>
</dbReference>
<name>A0A3B1B382_9ZZZZ</name>
<dbReference type="NCBIfam" id="TIGR00254">
    <property type="entry name" value="GGDEF"/>
    <property type="match status" value="1"/>
</dbReference>
<dbReference type="SMART" id="SM00448">
    <property type="entry name" value="REC"/>
    <property type="match status" value="1"/>
</dbReference>
<organism evidence="4">
    <name type="scientific">hydrothermal vent metagenome</name>
    <dbReference type="NCBI Taxonomy" id="652676"/>
    <lineage>
        <taxon>unclassified sequences</taxon>
        <taxon>metagenomes</taxon>
        <taxon>ecological metagenomes</taxon>
    </lineage>
</organism>
<evidence type="ECO:0000259" key="2">
    <source>
        <dbReference type="PROSITE" id="PS50883"/>
    </source>
</evidence>
<protein>
    <submittedName>
        <fullName evidence="4">Diguanylate cyclase/phosphodiesterase (GGDEF &amp; EAL domains) with PAS/PAC sensor(S)</fullName>
    </submittedName>
</protein>
<dbReference type="SMART" id="SM00267">
    <property type="entry name" value="GGDEF"/>
    <property type="match status" value="1"/>
</dbReference>
<dbReference type="InterPro" id="IPR043128">
    <property type="entry name" value="Rev_trsase/Diguanyl_cyclase"/>
</dbReference>
<dbReference type="SUPFAM" id="SSF52172">
    <property type="entry name" value="CheY-like"/>
    <property type="match status" value="1"/>
</dbReference>
<dbReference type="Pfam" id="PF00563">
    <property type="entry name" value="EAL"/>
    <property type="match status" value="1"/>
</dbReference>
<evidence type="ECO:0000259" key="1">
    <source>
        <dbReference type="PROSITE" id="PS50110"/>
    </source>
</evidence>
<sequence>MLDSPNSNVTLRILLVEDNPDDAELVLRTLRKGGYSIDSLRVDNESDLKYALDTSTWDVVLSDYSMPGFSGLAALNILKEQNLDIPFIIISGTIGEEVAVEAMRLGAHDYLMKNNLIRLVPAIQRELHDANERYARRIAEQTLRHQAYHDVLTGLPNRWLLRDRMEQALAYVRKKDLLMGVLFLDLDRFKNLNDTLGHLVGDHLLRAVADRLKKVLSAWDTIARLGGDDFVLLLPDIKEKSALENKARELLSLFEIPFELSGKSIYLDVSIGIATYPENGQDSDTLLKNAEATMYYAKTQGGKNYQFCSGDIQTATVDRFTIENELRVAIKNSELLLHYQPQFSLEDDSITGVEVLVRWQHPVRGMTPPDKFIPVAEDSGLIIPLGEWVLQQTVDDIARMREVGINLKRVAVNFSARQLYHHDTQDSLRQLLATGNLAADVLEVEITESGIMQNPELAAENLITMKSIGVGVAIDDFGTGYSSLAYLKRFPIDVLKIDRAFIRDITMNSDDASIVKAILALARALNLRVIAEGLETRAQYDYLKELGCNEGQGYIYARPMPFDELIKFIHDKN</sequence>
<proteinExistence type="predicted"/>
<accession>A0A3B1B382</accession>
<dbReference type="Gene3D" id="3.40.50.2300">
    <property type="match status" value="1"/>
</dbReference>
<dbReference type="AlphaFoldDB" id="A0A3B1B382"/>
<dbReference type="Gene3D" id="3.30.70.270">
    <property type="match status" value="1"/>
</dbReference>
<dbReference type="InterPro" id="IPR001633">
    <property type="entry name" value="EAL_dom"/>
</dbReference>
<feature type="domain" description="GGDEF" evidence="3">
    <location>
        <begin position="177"/>
        <end position="310"/>
    </location>
</feature>
<dbReference type="SUPFAM" id="SSF141868">
    <property type="entry name" value="EAL domain-like"/>
    <property type="match status" value="1"/>
</dbReference>
<dbReference type="PANTHER" id="PTHR44757">
    <property type="entry name" value="DIGUANYLATE CYCLASE DGCP"/>
    <property type="match status" value="1"/>
</dbReference>
<feature type="domain" description="Response regulatory" evidence="1">
    <location>
        <begin position="12"/>
        <end position="128"/>
    </location>
</feature>
<dbReference type="CDD" id="cd00156">
    <property type="entry name" value="REC"/>
    <property type="match status" value="1"/>
</dbReference>
<dbReference type="PROSITE" id="PS50887">
    <property type="entry name" value="GGDEF"/>
    <property type="match status" value="1"/>
</dbReference>
<dbReference type="Gene3D" id="3.20.20.450">
    <property type="entry name" value="EAL domain"/>
    <property type="match status" value="1"/>
</dbReference>
<dbReference type="InterPro" id="IPR052155">
    <property type="entry name" value="Biofilm_reg_signaling"/>
</dbReference>
<dbReference type="Pfam" id="PF00990">
    <property type="entry name" value="GGDEF"/>
    <property type="match status" value="1"/>
</dbReference>
<evidence type="ECO:0000259" key="3">
    <source>
        <dbReference type="PROSITE" id="PS50887"/>
    </source>
</evidence>
<dbReference type="CDD" id="cd01949">
    <property type="entry name" value="GGDEF"/>
    <property type="match status" value="1"/>
</dbReference>